<evidence type="ECO:0000256" key="1">
    <source>
        <dbReference type="SAM" id="Phobius"/>
    </source>
</evidence>
<accession>A0A931BIT5</accession>
<proteinExistence type="predicted"/>
<protein>
    <submittedName>
        <fullName evidence="2">Uncharacterized protein</fullName>
    </submittedName>
</protein>
<keyword evidence="1" id="KW-0812">Transmembrane</keyword>
<keyword evidence="3" id="KW-1185">Reference proteome</keyword>
<feature type="transmembrane region" description="Helical" evidence="1">
    <location>
        <begin position="6"/>
        <end position="28"/>
    </location>
</feature>
<organism evidence="2 3">
    <name type="scientific">Microvirga alba</name>
    <dbReference type="NCBI Taxonomy" id="2791025"/>
    <lineage>
        <taxon>Bacteria</taxon>
        <taxon>Pseudomonadati</taxon>
        <taxon>Pseudomonadota</taxon>
        <taxon>Alphaproteobacteria</taxon>
        <taxon>Hyphomicrobiales</taxon>
        <taxon>Methylobacteriaceae</taxon>
        <taxon>Microvirga</taxon>
    </lineage>
</organism>
<sequence>MEPVIVFAALTSVAFISAILLAVFVYFIRRGLQNKLGNLLQYQESLNQDAEGLHRVVDEFRAEMQNAYAEMQSTYAEMQNSYAEMQNFYAKMQKSYEAENELHHEIQQCLGRHSQRLDQHSAQVSIDIENKHSTFRKEVAEEIHKSFSGEVRAFFALADRHRDACIEELTRHIDSISQLEKAISIEKMPISTS</sequence>
<reference evidence="2" key="1">
    <citation type="submission" date="2020-11" db="EMBL/GenBank/DDBJ databases">
        <authorList>
            <person name="Kim M.K."/>
        </authorList>
    </citation>
    <scope>NUCLEOTIDE SEQUENCE</scope>
    <source>
        <strain evidence="2">BT350</strain>
    </source>
</reference>
<comment type="caution">
    <text evidence="2">The sequence shown here is derived from an EMBL/GenBank/DDBJ whole genome shotgun (WGS) entry which is preliminary data.</text>
</comment>
<dbReference type="Proteomes" id="UP000599312">
    <property type="component" value="Unassembled WGS sequence"/>
</dbReference>
<evidence type="ECO:0000313" key="3">
    <source>
        <dbReference type="Proteomes" id="UP000599312"/>
    </source>
</evidence>
<dbReference type="EMBL" id="JADQDO010000001">
    <property type="protein sequence ID" value="MBF9231976.1"/>
    <property type="molecule type" value="Genomic_DNA"/>
</dbReference>
<gene>
    <name evidence="2" type="ORF">I2H38_01150</name>
</gene>
<evidence type="ECO:0000313" key="2">
    <source>
        <dbReference type="EMBL" id="MBF9231976.1"/>
    </source>
</evidence>
<name>A0A931BIT5_9HYPH</name>
<keyword evidence="1" id="KW-0472">Membrane</keyword>
<keyword evidence="1" id="KW-1133">Transmembrane helix</keyword>
<dbReference type="AlphaFoldDB" id="A0A931BIT5"/>
<dbReference type="RefSeq" id="WP_196269963.1">
    <property type="nucleotide sequence ID" value="NZ_JADQDO010000001.1"/>
</dbReference>